<evidence type="ECO:0000313" key="2">
    <source>
        <dbReference type="Proteomes" id="UP000261052"/>
    </source>
</evidence>
<protein>
    <submittedName>
        <fullName evidence="1">DUF2971 domain-containing protein</fullName>
    </submittedName>
</protein>
<comment type="caution">
    <text evidence="1">The sequence shown here is derived from an EMBL/GenBank/DDBJ whole genome shotgun (WGS) entry which is preliminary data.</text>
</comment>
<evidence type="ECO:0000313" key="1">
    <source>
        <dbReference type="EMBL" id="RGK42861.1"/>
    </source>
</evidence>
<reference evidence="1 2" key="1">
    <citation type="submission" date="2018-08" db="EMBL/GenBank/DDBJ databases">
        <title>A genome reference for cultivated species of the human gut microbiota.</title>
        <authorList>
            <person name="Zou Y."/>
            <person name="Xue W."/>
            <person name="Luo G."/>
        </authorList>
    </citation>
    <scope>NUCLEOTIDE SEQUENCE [LARGE SCALE GENOMIC DNA]</scope>
    <source>
        <strain evidence="1 2">TF11-15AC</strain>
    </source>
</reference>
<organism evidence="1 2">
    <name type="scientific">Agathobacter rectalis</name>
    <dbReference type="NCBI Taxonomy" id="39491"/>
    <lineage>
        <taxon>Bacteria</taxon>
        <taxon>Bacillati</taxon>
        <taxon>Bacillota</taxon>
        <taxon>Clostridia</taxon>
        <taxon>Lachnospirales</taxon>
        <taxon>Lachnospiraceae</taxon>
        <taxon>Agathobacter</taxon>
    </lineage>
</organism>
<dbReference type="AlphaFoldDB" id="A0A3E4LZF7"/>
<name>A0A3E4LZF7_9FIRM</name>
<sequence length="342" mass="39890">MCLVVERKIQMKDTKYPSILYHYASMEKAISILKYKNFRLSDITKSNDVNEMSICFPRLFDEMINSYDAYDGFSYEFTYKEKDGREGFGILVKELRKRIEKEFEDGTISTFVICLSEEGDLLSQWRGYADDGRGMCLGFNVHELLEFTDASTITGYALEKVQYLSKEALDHWIKNVANELLQLVNTILGAIKDGNIVYSSDVEFDKDIFDTLYYNIIAEIEESIKFKADGFKEEEEWRLFIKNSLNKDEIDKKEYSSIGRLSEETRRKSSEFVDANIDFNVKENDIVPFISLGFDKFHNNLISEVICGPNNMIRKSDLDMFLRKYGYSNCEHRKSSITYIVR</sequence>
<dbReference type="Proteomes" id="UP000261052">
    <property type="component" value="Unassembled WGS sequence"/>
</dbReference>
<proteinExistence type="predicted"/>
<dbReference type="InterPro" id="IPR021352">
    <property type="entry name" value="DUF2971"/>
</dbReference>
<accession>A0A3E4LZF7</accession>
<dbReference type="EMBL" id="QSQP01000009">
    <property type="protein sequence ID" value="RGK42861.1"/>
    <property type="molecule type" value="Genomic_DNA"/>
</dbReference>
<dbReference type="Pfam" id="PF11185">
    <property type="entry name" value="DUF2971"/>
    <property type="match status" value="1"/>
</dbReference>
<gene>
    <name evidence="1" type="ORF">DXD13_08575</name>
</gene>